<name>A0A9X1IRL5_9SPHN</name>
<feature type="active site" evidence="1">
    <location>
        <position position="40"/>
    </location>
</feature>
<dbReference type="Pfam" id="PF07931">
    <property type="entry name" value="CPT"/>
    <property type="match status" value="1"/>
</dbReference>
<dbReference type="InterPro" id="IPR027417">
    <property type="entry name" value="P-loop_NTPase"/>
</dbReference>
<sequence>MRDEPGAVVILNGAPRSGKTSIARAIQQRRPGSWLNLGVDNHMAMLPEALLPGIGLRPGSDRPDLQPLVPKLYAALYDAVAAFAGQGFHVVMDVGHHDGDILRDCLRRLEGLTVMLVGVRCPIDQIMARRERDTDGRHVPSGAPVPEPVLLWERHVHDPGIYDLEVDTAALRPEDAADIIGAQLDKGLPKPTVRARLLA</sequence>
<dbReference type="PIRSF" id="PIRSF007531">
    <property type="entry name" value="CPT"/>
    <property type="match status" value="1"/>
</dbReference>
<reference evidence="3" key="1">
    <citation type="submission" date="2021-05" db="EMBL/GenBank/DDBJ databases">
        <title>Genome of Sphingobium sp. strain.</title>
        <authorList>
            <person name="Fan R."/>
        </authorList>
    </citation>
    <scope>NUCLEOTIDE SEQUENCE</scope>
    <source>
        <strain evidence="3">H33</strain>
    </source>
</reference>
<evidence type="ECO:0000313" key="3">
    <source>
        <dbReference type="EMBL" id="MBT2187482.1"/>
    </source>
</evidence>
<evidence type="ECO:0000256" key="2">
    <source>
        <dbReference type="PIRSR" id="PIRSR007531-2"/>
    </source>
</evidence>
<dbReference type="SUPFAM" id="SSF52540">
    <property type="entry name" value="P-loop containing nucleoside triphosphate hydrolases"/>
    <property type="match status" value="1"/>
</dbReference>
<protein>
    <recommendedName>
        <fullName evidence="5">Chloramphenicol phosphotransferase</fullName>
    </recommendedName>
</protein>
<organism evidence="3 4">
    <name type="scientific">Sphingobium nicotianae</name>
    <dbReference type="NCBI Taxonomy" id="2782607"/>
    <lineage>
        <taxon>Bacteria</taxon>
        <taxon>Pseudomonadati</taxon>
        <taxon>Pseudomonadota</taxon>
        <taxon>Alphaproteobacteria</taxon>
        <taxon>Sphingomonadales</taxon>
        <taxon>Sphingomonadaceae</taxon>
        <taxon>Sphingobium</taxon>
    </lineage>
</organism>
<dbReference type="Proteomes" id="UP001138757">
    <property type="component" value="Unassembled WGS sequence"/>
</dbReference>
<dbReference type="AlphaFoldDB" id="A0A9X1IRL5"/>
<dbReference type="GO" id="GO:0005524">
    <property type="term" value="F:ATP binding"/>
    <property type="evidence" value="ECO:0007669"/>
    <property type="project" value="InterPro"/>
</dbReference>
<dbReference type="Gene3D" id="3.40.50.300">
    <property type="entry name" value="P-loop containing nucleotide triphosphate hydrolases"/>
    <property type="match status" value="1"/>
</dbReference>
<evidence type="ECO:0000256" key="1">
    <source>
        <dbReference type="PIRSR" id="PIRSR007531-1"/>
    </source>
</evidence>
<proteinExistence type="predicted"/>
<dbReference type="EMBL" id="JAHGAW010000006">
    <property type="protein sequence ID" value="MBT2187482.1"/>
    <property type="molecule type" value="Genomic_DNA"/>
</dbReference>
<dbReference type="GO" id="GO:0016740">
    <property type="term" value="F:transferase activity"/>
    <property type="evidence" value="ECO:0007669"/>
    <property type="project" value="InterPro"/>
</dbReference>
<gene>
    <name evidence="3" type="ORF">KK488_11045</name>
</gene>
<evidence type="ECO:0000313" key="4">
    <source>
        <dbReference type="Proteomes" id="UP001138757"/>
    </source>
</evidence>
<evidence type="ECO:0008006" key="5">
    <source>
        <dbReference type="Google" id="ProtNLM"/>
    </source>
</evidence>
<accession>A0A9X1IRL5</accession>
<comment type="caution">
    <text evidence="3">The sequence shown here is derived from an EMBL/GenBank/DDBJ whole genome shotgun (WGS) entry which is preliminary data.</text>
</comment>
<feature type="binding site" evidence="2">
    <location>
        <begin position="13"/>
        <end position="20"/>
    </location>
    <ligand>
        <name>ATP</name>
        <dbReference type="ChEBI" id="CHEBI:30616"/>
    </ligand>
</feature>
<keyword evidence="4" id="KW-1185">Reference proteome</keyword>
<dbReference type="InterPro" id="IPR012853">
    <property type="entry name" value="CPT"/>
</dbReference>
<dbReference type="RefSeq" id="WP_214623444.1">
    <property type="nucleotide sequence ID" value="NZ_JAHGAW010000006.1"/>
</dbReference>